<proteinExistence type="predicted"/>
<evidence type="ECO:0000313" key="1">
    <source>
        <dbReference type="EMBL" id="MCP2009989.1"/>
    </source>
</evidence>
<dbReference type="EMBL" id="JALJZU010000007">
    <property type="protein sequence ID" value="MCP2009989.1"/>
    <property type="molecule type" value="Genomic_DNA"/>
</dbReference>
<accession>A0ABT1GLY6</accession>
<organism evidence="1 2">
    <name type="scientific">Duganella violaceipulchra</name>
    <dbReference type="NCBI Taxonomy" id="2849652"/>
    <lineage>
        <taxon>Bacteria</taxon>
        <taxon>Pseudomonadati</taxon>
        <taxon>Pseudomonadota</taxon>
        <taxon>Betaproteobacteria</taxon>
        <taxon>Burkholderiales</taxon>
        <taxon>Oxalobacteraceae</taxon>
        <taxon>Telluria group</taxon>
        <taxon>Duganella</taxon>
    </lineage>
</organism>
<protein>
    <recommendedName>
        <fullName evidence="3">DUF1444 family protein</fullName>
    </recommendedName>
</protein>
<reference evidence="1" key="1">
    <citation type="submission" date="2022-03" db="EMBL/GenBank/DDBJ databases">
        <title>Genome Encyclopedia of Bacteria and Archaea VI: Functional Genomics of Type Strains.</title>
        <authorList>
            <person name="Whitman W."/>
        </authorList>
    </citation>
    <scope>NUCLEOTIDE SEQUENCE</scope>
    <source>
        <strain evidence="1">HSC-15S17</strain>
    </source>
</reference>
<dbReference type="RefSeq" id="WP_262311749.1">
    <property type="nucleotide sequence ID" value="NZ_JAHTGR010000010.1"/>
</dbReference>
<evidence type="ECO:0000313" key="2">
    <source>
        <dbReference type="Proteomes" id="UP001162889"/>
    </source>
</evidence>
<keyword evidence="2" id="KW-1185">Reference proteome</keyword>
<dbReference type="Proteomes" id="UP001162889">
    <property type="component" value="Unassembled WGS sequence"/>
</dbReference>
<evidence type="ECO:0008006" key="3">
    <source>
        <dbReference type="Google" id="ProtNLM"/>
    </source>
</evidence>
<gene>
    <name evidence="1" type="ORF">L1274_003721</name>
</gene>
<sequence length="409" mass="45100">MSLGLLDFFTSTPTEEKFARLALKAFADSGHAGPLSYDASEFRLVGGSGSAEIYNLHNAYRDYCDARRGQRPEVLAHYIRSMQAPAMPATFAEARAGLRPVLRGRSMLEYMRLMHAGQRATQPFKQGSAPFSADSVLMLAYDSPHSIQTLSHIALSDWGVTFDEALSAALDNLRDMTVANFVRVAPGLLQAAWDDSYEASRILLADLFFRLEVGGDPVVMIPTRNRLLVASSNDSAAQLAMLALSRSYASEEGRSISALMYRFEQGKAVAYLPADAEVQAELAQLKKIYLADDYASQKQLLDKANEENEVDIFVATCQLVQKKDSGRLISYGVWTEGVDTLLPEVDLVALVRPDAGREHGAGAPKLVAWDDLRASIQELTHSVEGYPARYRLRNFPSQDQFDALTARDF</sequence>
<comment type="caution">
    <text evidence="1">The sequence shown here is derived from an EMBL/GenBank/DDBJ whole genome shotgun (WGS) entry which is preliminary data.</text>
</comment>
<name>A0ABT1GLY6_9BURK</name>